<dbReference type="EMBL" id="CP022741">
    <property type="protein sequence ID" value="ASU22417.1"/>
    <property type="molecule type" value="Genomic_DNA"/>
</dbReference>
<gene>
    <name evidence="1" type="ORF">CCZ37_07350</name>
</gene>
<proteinExistence type="predicted"/>
<dbReference type="KEGG" id="vqi:CCZ37_07350"/>
<name>A0A223MYJ4_9VIBR</name>
<dbReference type="AlphaFoldDB" id="A0A223MYJ4"/>
<accession>A0A223MYJ4</accession>
<keyword evidence="2" id="KW-1185">Reference proteome</keyword>
<dbReference type="Proteomes" id="UP000215148">
    <property type="component" value="Chromosome 1"/>
</dbReference>
<organism evidence="1 2">
    <name type="scientific">Vibrio qinghaiensis</name>
    <dbReference type="NCBI Taxonomy" id="2025808"/>
    <lineage>
        <taxon>Bacteria</taxon>
        <taxon>Pseudomonadati</taxon>
        <taxon>Pseudomonadota</taxon>
        <taxon>Gammaproteobacteria</taxon>
        <taxon>Vibrionales</taxon>
        <taxon>Vibrionaceae</taxon>
        <taxon>Vibrio</taxon>
    </lineage>
</organism>
<reference evidence="1 2" key="1">
    <citation type="submission" date="2017-08" db="EMBL/GenBank/DDBJ databases">
        <title>The Vibrio qinghaiensis sp.-Q67 is a luminous bacteria isolated firstly from Qinghai lake, Qinghai province, China, which has been proved to be very sensitive to detect environmental and food pollutants. Therefore, complete genome analysis of V. qinghaiensis sp.-Q67 highlights the potential application of this strain on detection of hazards in the contaminated environments.</title>
        <authorList>
            <person name="Gong L."/>
        </authorList>
    </citation>
    <scope>NUCLEOTIDE SEQUENCE [LARGE SCALE GENOMIC DNA]</scope>
    <source>
        <strain evidence="1 2">Q67</strain>
    </source>
</reference>
<dbReference type="RefSeq" id="WP_094500176.1">
    <property type="nucleotide sequence ID" value="NZ_CAWNHI010000001.1"/>
</dbReference>
<evidence type="ECO:0000313" key="2">
    <source>
        <dbReference type="Proteomes" id="UP000215148"/>
    </source>
</evidence>
<protein>
    <submittedName>
        <fullName evidence="1">Uncharacterized protein</fullName>
    </submittedName>
</protein>
<sequence>MWLIEFVGGHLHGVTLPLDSSLEITGNKESKNLEALIVPESLPMDITLLLELNGAVPVLKGFNKSRQVKRLVANRVYCFKGLSFFLFKEGSRRPSLRRYRFREYRALIISSLLLNILLTGFVFFLFQMQEKSVIVGYLQQLGSGYLKEGKLYVFDEKSLAGLPTSWLNHINLVSKDDYLQASQLTLELVSASSGKPLVGKLIQREGRDQIQVETNEIDNRVMALLGQYGLDFKKKGNDWFVSNHKIATQLLREAGLHQVLSHVKPREGEAEIIDEKAFPYSIFYSTTAGRYLYNSMDRYWEGSEVPLLGVIQSINPNKVVFKNGLNTRIYLIKK</sequence>
<evidence type="ECO:0000313" key="1">
    <source>
        <dbReference type="EMBL" id="ASU22417.1"/>
    </source>
</evidence>